<reference evidence="3 4" key="1">
    <citation type="submission" date="2017-10" db="EMBL/GenBank/DDBJ databases">
        <title>Novel microbial diversity and functional potential in the marine mammal oral microbiome.</title>
        <authorList>
            <person name="Dudek N.K."/>
            <person name="Sun C.L."/>
            <person name="Burstein D."/>
            <person name="Kantor R.S."/>
            <person name="Aliaga Goltsman D.S."/>
            <person name="Bik E.M."/>
            <person name="Thomas B.C."/>
            <person name="Banfield J.F."/>
            <person name="Relman D.A."/>
        </authorList>
    </citation>
    <scope>NUCLEOTIDE SEQUENCE [LARGE SCALE GENOMIC DNA]</scope>
    <source>
        <strain evidence="3">DOLJORAL78_47_16</strain>
    </source>
</reference>
<dbReference type="SMART" id="SM00567">
    <property type="entry name" value="EZ_HEAT"/>
    <property type="match status" value="7"/>
</dbReference>
<protein>
    <recommendedName>
        <fullName evidence="2">Sulfatase-modifying factor enzyme-like domain-containing protein</fullName>
    </recommendedName>
</protein>
<dbReference type="Pfam" id="PF02985">
    <property type="entry name" value="HEAT"/>
    <property type="match status" value="1"/>
</dbReference>
<organism evidence="3 4">
    <name type="scientific">candidate division KSB3 bacterium</name>
    <dbReference type="NCBI Taxonomy" id="2044937"/>
    <lineage>
        <taxon>Bacteria</taxon>
        <taxon>candidate division KSB3</taxon>
    </lineage>
</organism>
<name>A0A2G6KHA6_9BACT</name>
<dbReference type="SUPFAM" id="SSF56436">
    <property type="entry name" value="C-type lectin-like"/>
    <property type="match status" value="1"/>
</dbReference>
<dbReference type="Proteomes" id="UP000230821">
    <property type="component" value="Unassembled WGS sequence"/>
</dbReference>
<dbReference type="Gene3D" id="3.90.1580.10">
    <property type="entry name" value="paralog of FGE (formylglycine-generating enzyme)"/>
    <property type="match status" value="1"/>
</dbReference>
<dbReference type="SUPFAM" id="SSF48371">
    <property type="entry name" value="ARM repeat"/>
    <property type="match status" value="1"/>
</dbReference>
<feature type="domain" description="Sulfatase-modifying factor enzyme-like" evidence="2">
    <location>
        <begin position="433"/>
        <end position="637"/>
    </location>
</feature>
<gene>
    <name evidence="3" type="ORF">CSA56_05660</name>
</gene>
<keyword evidence="1" id="KW-0677">Repeat</keyword>
<dbReference type="Pfam" id="PF03781">
    <property type="entry name" value="FGE-sulfatase"/>
    <property type="match status" value="1"/>
</dbReference>
<accession>A0A2G6KHA6</accession>
<sequence>MEPITTPRFEVELRSTGHDTKKLEKALHRVRGLAASPEEIVNACPCIIASNISGNASKKLKSYLEPTGADIRIRRYQHDASLPQQAPPVETRDPLSKRSEEKVFEITHSPEAWNTSLAARPAVMDALPLQQAEPDDKKTPSLNPVRVLTTTEKHAIPTTSITLKRSVGELTRSLKDHDWTIREAAILELSTTPSNGIIQHLVSMLKDDVWRVRCTALDVLSKIGSRTTLREIARCLEDDVWHVRYQAIEALSRMESDKTIKPLLAVLHDENWQIRLRAAQVLGEFRSKRCVAGFISCLQDEVWQVREQAAKSLAQLHSERAIKALSHSLHDPNWQVRSMAVTALWQIGSEKAIHKLIEALHDPAWMVHWKAAYALGKIGTTELLPLLSQLEKSDHSALQKFARHLLGSFEFIAALPPHIIPRIEYRSEDHYAAMQYIPPGEFIMGTGEGSDNAGPAQNIFLDGYFIDRYEVTNEQYQLFDSTHQYHPDLARHPVVNVNWEQAQAYAAWLGKRLPTEAEWEKAARGHDGKIYPWGNEFHQSRCNTEEAGLYHLTPVDKYEEGKSVFGVYDMIGNVLEWTGDRYAPYPWSRYESPDFDEHFIVLRGGSWLHTEQKITCSTRFYAPAQNKSNFIGFRCVKDFHQKGGDKI</sequence>
<dbReference type="AlphaFoldDB" id="A0A2G6KHA6"/>
<evidence type="ECO:0000256" key="1">
    <source>
        <dbReference type="ARBA" id="ARBA00022737"/>
    </source>
</evidence>
<evidence type="ECO:0000259" key="2">
    <source>
        <dbReference type="Pfam" id="PF03781"/>
    </source>
</evidence>
<evidence type="ECO:0000313" key="3">
    <source>
        <dbReference type="EMBL" id="PIE35053.1"/>
    </source>
</evidence>
<dbReference type="InterPro" id="IPR005532">
    <property type="entry name" value="SUMF_dom"/>
</dbReference>
<dbReference type="InterPro" id="IPR011989">
    <property type="entry name" value="ARM-like"/>
</dbReference>
<dbReference type="EMBL" id="PDSK01000065">
    <property type="protein sequence ID" value="PIE35053.1"/>
    <property type="molecule type" value="Genomic_DNA"/>
</dbReference>
<dbReference type="InterPro" id="IPR042095">
    <property type="entry name" value="SUMF_sf"/>
</dbReference>
<dbReference type="InterPro" id="IPR016024">
    <property type="entry name" value="ARM-type_fold"/>
</dbReference>
<dbReference type="InterPro" id="IPR051043">
    <property type="entry name" value="Sulfatase_Mod_Factor_Kinase"/>
</dbReference>
<comment type="caution">
    <text evidence="3">The sequence shown here is derived from an EMBL/GenBank/DDBJ whole genome shotgun (WGS) entry which is preliminary data.</text>
</comment>
<dbReference type="Pfam" id="PF13646">
    <property type="entry name" value="HEAT_2"/>
    <property type="match status" value="1"/>
</dbReference>
<dbReference type="InterPro" id="IPR016187">
    <property type="entry name" value="CTDL_fold"/>
</dbReference>
<proteinExistence type="predicted"/>
<dbReference type="GO" id="GO:0120147">
    <property type="term" value="F:formylglycine-generating oxidase activity"/>
    <property type="evidence" value="ECO:0007669"/>
    <property type="project" value="TreeGrafter"/>
</dbReference>
<dbReference type="PANTHER" id="PTHR23150">
    <property type="entry name" value="SULFATASE MODIFYING FACTOR 1, 2"/>
    <property type="match status" value="1"/>
</dbReference>
<dbReference type="Gene3D" id="1.25.10.10">
    <property type="entry name" value="Leucine-rich Repeat Variant"/>
    <property type="match status" value="2"/>
</dbReference>
<dbReference type="InterPro" id="IPR000357">
    <property type="entry name" value="HEAT"/>
</dbReference>
<evidence type="ECO:0000313" key="4">
    <source>
        <dbReference type="Proteomes" id="UP000230821"/>
    </source>
</evidence>
<dbReference type="InterPro" id="IPR004155">
    <property type="entry name" value="PBS_lyase_HEAT"/>
</dbReference>
<dbReference type="PANTHER" id="PTHR23150:SF19">
    <property type="entry name" value="FORMYLGLYCINE-GENERATING ENZYME"/>
    <property type="match status" value="1"/>
</dbReference>